<evidence type="ECO:0000313" key="11">
    <source>
        <dbReference type="Proteomes" id="UP000694388"/>
    </source>
</evidence>
<dbReference type="Ensembl" id="ENSEBUT00000025145.1">
    <property type="protein sequence ID" value="ENSEBUP00000024570.1"/>
    <property type="gene ID" value="ENSEBUG00000015142.1"/>
</dbReference>
<proteinExistence type="predicted"/>
<dbReference type="GO" id="GO:0032934">
    <property type="term" value="F:sterol binding"/>
    <property type="evidence" value="ECO:0007669"/>
    <property type="project" value="InterPro"/>
</dbReference>
<evidence type="ECO:0000256" key="7">
    <source>
        <dbReference type="ARBA" id="ARBA00023136"/>
    </source>
</evidence>
<keyword evidence="3" id="KW-0853">WD repeat</keyword>
<dbReference type="Proteomes" id="UP000694388">
    <property type="component" value="Unplaced"/>
</dbReference>
<dbReference type="PANTHER" id="PTHR46378:SF1">
    <property type="entry name" value="STEROL REGULATORY ELEMENT-BINDING PROTEIN CLEAVAGE-ACTIVATING PROTEIN"/>
    <property type="match status" value="1"/>
</dbReference>
<evidence type="ECO:0000256" key="2">
    <source>
        <dbReference type="ARBA" id="ARBA00004394"/>
    </source>
</evidence>
<name>A0A8C4X0W9_EPTBU</name>
<feature type="transmembrane region" description="Helical" evidence="8">
    <location>
        <begin position="57"/>
        <end position="78"/>
    </location>
</feature>
<feature type="transmembrane region" description="Helical" evidence="8">
    <location>
        <begin position="90"/>
        <end position="115"/>
    </location>
</feature>
<protein>
    <recommendedName>
        <fullName evidence="9">SSD domain-containing protein</fullName>
    </recommendedName>
</protein>
<dbReference type="GeneTree" id="ENSGT00940000155305"/>
<evidence type="ECO:0000256" key="4">
    <source>
        <dbReference type="ARBA" id="ARBA00022737"/>
    </source>
</evidence>
<evidence type="ECO:0000259" key="9">
    <source>
        <dbReference type="PROSITE" id="PS50156"/>
    </source>
</evidence>
<dbReference type="InterPro" id="IPR000731">
    <property type="entry name" value="SSD"/>
</dbReference>
<dbReference type="GO" id="GO:0000139">
    <property type="term" value="C:Golgi membrane"/>
    <property type="evidence" value="ECO:0007669"/>
    <property type="project" value="UniProtKB-SubCell"/>
</dbReference>
<keyword evidence="4" id="KW-0677">Repeat</keyword>
<keyword evidence="8" id="KW-1133">Transmembrane helix</keyword>
<evidence type="ECO:0000256" key="6">
    <source>
        <dbReference type="ARBA" id="ARBA00023034"/>
    </source>
</evidence>
<sequence length="195" mass="21805">MLSMLFLAHGRFMASHPWEVIVGTITINICMMSMDMFGGKNQVHRWNYMYAEMDEELLNSDVIILTITRCLAILYIYFQFQNLRHLGSKYLLGIAGLFTIFSSFVFSMVVIRFLGKELTGLNEALPFFLLLIDLSKASALTKFALSANTQEEVRENIARGMAFLGPTITLGALVESLVIGVGTLSGVCVHTLLDY</sequence>
<keyword evidence="8" id="KW-0812">Transmembrane</keyword>
<accession>A0A8C4X0W9</accession>
<dbReference type="GO" id="GO:0045540">
    <property type="term" value="P:regulation of cholesterol biosynthetic process"/>
    <property type="evidence" value="ECO:0007669"/>
    <property type="project" value="TreeGrafter"/>
</dbReference>
<dbReference type="InterPro" id="IPR053958">
    <property type="entry name" value="HMGCR/SNAP/NPC1-like_SSD"/>
</dbReference>
<dbReference type="SUPFAM" id="SSF82866">
    <property type="entry name" value="Multidrug efflux transporter AcrB transmembrane domain"/>
    <property type="match status" value="1"/>
</dbReference>
<feature type="transmembrane region" description="Helical" evidence="8">
    <location>
        <begin position="20"/>
        <end position="37"/>
    </location>
</feature>
<keyword evidence="7 8" id="KW-0472">Membrane</keyword>
<feature type="domain" description="SSD" evidence="9">
    <location>
        <begin position="61"/>
        <end position="195"/>
    </location>
</feature>
<reference evidence="10" key="2">
    <citation type="submission" date="2025-09" db="UniProtKB">
        <authorList>
            <consortium name="Ensembl"/>
        </authorList>
    </citation>
    <scope>IDENTIFICATION</scope>
</reference>
<keyword evidence="6" id="KW-0333">Golgi apparatus</keyword>
<evidence type="ECO:0000256" key="3">
    <source>
        <dbReference type="ARBA" id="ARBA00022574"/>
    </source>
</evidence>
<comment type="subcellular location">
    <subcellularLocation>
        <location evidence="1">Endoplasmic reticulum</location>
    </subcellularLocation>
    <subcellularLocation>
        <location evidence="2">Golgi apparatus membrane</location>
    </subcellularLocation>
</comment>
<dbReference type="GO" id="GO:0005789">
    <property type="term" value="C:endoplasmic reticulum membrane"/>
    <property type="evidence" value="ECO:0007669"/>
    <property type="project" value="InterPro"/>
</dbReference>
<dbReference type="InterPro" id="IPR030225">
    <property type="entry name" value="SCAP"/>
</dbReference>
<evidence type="ECO:0000256" key="5">
    <source>
        <dbReference type="ARBA" id="ARBA00022824"/>
    </source>
</evidence>
<evidence type="ECO:0000256" key="8">
    <source>
        <dbReference type="SAM" id="Phobius"/>
    </source>
</evidence>
<feature type="transmembrane region" description="Helical" evidence="8">
    <location>
        <begin position="168"/>
        <end position="193"/>
    </location>
</feature>
<evidence type="ECO:0000313" key="10">
    <source>
        <dbReference type="Ensembl" id="ENSEBUP00000024570.1"/>
    </source>
</evidence>
<dbReference type="AlphaFoldDB" id="A0A8C4X0W9"/>
<organism evidence="10 11">
    <name type="scientific">Eptatretus burgeri</name>
    <name type="common">Inshore hagfish</name>
    <dbReference type="NCBI Taxonomy" id="7764"/>
    <lineage>
        <taxon>Eukaryota</taxon>
        <taxon>Metazoa</taxon>
        <taxon>Chordata</taxon>
        <taxon>Craniata</taxon>
        <taxon>Vertebrata</taxon>
        <taxon>Cyclostomata</taxon>
        <taxon>Myxini</taxon>
        <taxon>Myxiniformes</taxon>
        <taxon>Myxinidae</taxon>
        <taxon>Eptatretinae</taxon>
        <taxon>Eptatretus</taxon>
    </lineage>
</organism>
<keyword evidence="11" id="KW-1185">Reference proteome</keyword>
<dbReference type="GO" id="GO:0032933">
    <property type="term" value="P:SREBP signaling pathway"/>
    <property type="evidence" value="ECO:0007669"/>
    <property type="project" value="InterPro"/>
</dbReference>
<dbReference type="GO" id="GO:0032936">
    <property type="term" value="C:SREBP-SCAP complex"/>
    <property type="evidence" value="ECO:0007669"/>
    <property type="project" value="TreeGrafter"/>
</dbReference>
<dbReference type="PANTHER" id="PTHR46378">
    <property type="entry name" value="STEROL REGULATORY ELEMENT-BINDING PROTEIN CLEAVAGE-ACTIVATING PROTEIN"/>
    <property type="match status" value="1"/>
</dbReference>
<reference evidence="10" key="1">
    <citation type="submission" date="2025-08" db="UniProtKB">
        <authorList>
            <consortium name="Ensembl"/>
        </authorList>
    </citation>
    <scope>IDENTIFICATION</scope>
</reference>
<keyword evidence="5" id="KW-0256">Endoplasmic reticulum</keyword>
<dbReference type="Pfam" id="PF12349">
    <property type="entry name" value="Sterol-sensing"/>
    <property type="match status" value="1"/>
</dbReference>
<dbReference type="PROSITE" id="PS50156">
    <property type="entry name" value="SSD"/>
    <property type="match status" value="1"/>
</dbReference>
<evidence type="ECO:0000256" key="1">
    <source>
        <dbReference type="ARBA" id="ARBA00004240"/>
    </source>
</evidence>